<evidence type="ECO:0000256" key="2">
    <source>
        <dbReference type="SAM" id="Coils"/>
    </source>
</evidence>
<dbReference type="HOGENOM" id="CLU_055310_0_0_1"/>
<reference evidence="5 6" key="1">
    <citation type="journal article" date="2014" name="BMC Genomics">
        <title>Genome sequencing of four Aureobasidium pullulans varieties: biotechnological potential, stress tolerance, and description of new species.</title>
        <authorList>
            <person name="Gostin Ar C."/>
            <person name="Ohm R.A."/>
            <person name="Kogej T."/>
            <person name="Sonjak S."/>
            <person name="Turk M."/>
            <person name="Zajc J."/>
            <person name="Zalar P."/>
            <person name="Grube M."/>
            <person name="Sun H."/>
            <person name="Han J."/>
            <person name="Sharma A."/>
            <person name="Chiniquy J."/>
            <person name="Ngan C.Y."/>
            <person name="Lipzen A."/>
            <person name="Barry K."/>
            <person name="Grigoriev I.V."/>
            <person name="Gunde-Cimerman N."/>
        </authorList>
    </citation>
    <scope>NUCLEOTIDE SEQUENCE [LARGE SCALE GENOMIC DNA]</scope>
    <source>
        <strain evidence="5 6">CBS 147.97</strain>
    </source>
</reference>
<organism evidence="5 6">
    <name type="scientific">Aureobasidium namibiae CBS 147.97</name>
    <dbReference type="NCBI Taxonomy" id="1043004"/>
    <lineage>
        <taxon>Eukaryota</taxon>
        <taxon>Fungi</taxon>
        <taxon>Dikarya</taxon>
        <taxon>Ascomycota</taxon>
        <taxon>Pezizomycotina</taxon>
        <taxon>Dothideomycetes</taxon>
        <taxon>Dothideomycetidae</taxon>
        <taxon>Dothideales</taxon>
        <taxon>Saccotheciaceae</taxon>
        <taxon>Aureobasidium</taxon>
    </lineage>
</organism>
<dbReference type="Proteomes" id="UP000027730">
    <property type="component" value="Unassembled WGS sequence"/>
</dbReference>
<keyword evidence="1 2" id="KW-0175">Coiled coil</keyword>
<dbReference type="PANTHER" id="PTHR14430">
    <property type="entry name" value="RABIN3-RELATED"/>
    <property type="match status" value="1"/>
</dbReference>
<dbReference type="AlphaFoldDB" id="A0A074WY46"/>
<feature type="coiled-coil region" evidence="2">
    <location>
        <begin position="186"/>
        <end position="249"/>
    </location>
</feature>
<evidence type="ECO:0000256" key="3">
    <source>
        <dbReference type="SAM" id="MobiDB-lite"/>
    </source>
</evidence>
<dbReference type="InterPro" id="IPR040351">
    <property type="entry name" value="RAB3IL/RAB3IP/Sec2"/>
</dbReference>
<dbReference type="GO" id="GO:0070319">
    <property type="term" value="C:Golgi to plasma membrane transport vesicle"/>
    <property type="evidence" value="ECO:0007669"/>
    <property type="project" value="TreeGrafter"/>
</dbReference>
<keyword evidence="6" id="KW-1185">Reference proteome</keyword>
<dbReference type="InterPro" id="IPR001315">
    <property type="entry name" value="CARD"/>
</dbReference>
<feature type="region of interest" description="Disordered" evidence="3">
    <location>
        <begin position="16"/>
        <end position="66"/>
    </location>
</feature>
<dbReference type="GeneID" id="25412924"/>
<feature type="region of interest" description="Disordered" evidence="3">
    <location>
        <begin position="155"/>
        <end position="185"/>
    </location>
</feature>
<gene>
    <name evidence="5" type="ORF">M436DRAFT_60054</name>
</gene>
<sequence>MIPESERGFNYTLTRDKLAMNLGSPPRKVKNVTPASPPPAPATNTTTTRPQPASDTTPFPPFESYEPTRYELSAESDYRVATLEAQVASLTSKGVEAADRLAEYEEEIRNLKTSQNPRNDSALDFIAAHPFPAPPTSLSRNSSIASGKFSFLTRTSSLTNTTKPLPKTPAKNSPMAPASSPPSPAISELQAALAAETSRRIAAEKKFKDLEAELEDLSATLFEQANEMVATERKAKAKLEARLKVLEERDAVGQKRLEMVENALTRIERVKKLLDG</sequence>
<dbReference type="PANTHER" id="PTHR14430:SF4">
    <property type="entry name" value="GDP_GTP EXCHANGE FACTOR SEC2 N-TERMINAL DOMAIN-CONTAINING PROTEIN"/>
    <property type="match status" value="1"/>
</dbReference>
<dbReference type="STRING" id="1043004.A0A074WY46"/>
<dbReference type="GO" id="GO:0051286">
    <property type="term" value="C:cell tip"/>
    <property type="evidence" value="ECO:0007669"/>
    <property type="project" value="TreeGrafter"/>
</dbReference>
<feature type="domain" description="CARD" evidence="4">
    <location>
        <begin position="214"/>
        <end position="276"/>
    </location>
</feature>
<name>A0A074WY46_9PEZI</name>
<feature type="coiled-coil region" evidence="2">
    <location>
        <begin position="87"/>
        <end position="114"/>
    </location>
</feature>
<dbReference type="OrthoDB" id="5560525at2759"/>
<feature type="compositionally biased region" description="Low complexity" evidence="3">
    <location>
        <begin position="42"/>
        <end position="53"/>
    </location>
</feature>
<dbReference type="InterPro" id="IPR009449">
    <property type="entry name" value="Sec2_N"/>
</dbReference>
<proteinExistence type="predicted"/>
<dbReference type="Pfam" id="PF06428">
    <property type="entry name" value="Sec2p"/>
    <property type="match status" value="1"/>
</dbReference>
<dbReference type="GO" id="GO:0006887">
    <property type="term" value="P:exocytosis"/>
    <property type="evidence" value="ECO:0007669"/>
    <property type="project" value="TreeGrafter"/>
</dbReference>
<dbReference type="SUPFAM" id="SSF144284">
    <property type="entry name" value="Sec2 N-terminal region"/>
    <property type="match status" value="1"/>
</dbReference>
<protein>
    <recommendedName>
        <fullName evidence="4">CARD domain-containing protein</fullName>
    </recommendedName>
</protein>
<dbReference type="GO" id="GO:0005085">
    <property type="term" value="F:guanyl-nucleotide exchange factor activity"/>
    <property type="evidence" value="ECO:0007669"/>
    <property type="project" value="InterPro"/>
</dbReference>
<dbReference type="GO" id="GO:0042981">
    <property type="term" value="P:regulation of apoptotic process"/>
    <property type="evidence" value="ECO:0007669"/>
    <property type="project" value="InterPro"/>
</dbReference>
<evidence type="ECO:0000256" key="1">
    <source>
        <dbReference type="ARBA" id="ARBA00023054"/>
    </source>
</evidence>
<dbReference type="Gene3D" id="6.10.140.910">
    <property type="match status" value="1"/>
</dbReference>
<feature type="compositionally biased region" description="Low complexity" evidence="3">
    <location>
        <begin position="158"/>
        <end position="178"/>
    </location>
</feature>
<evidence type="ECO:0000313" key="6">
    <source>
        <dbReference type="Proteomes" id="UP000027730"/>
    </source>
</evidence>
<accession>A0A074WY46</accession>
<dbReference type="PROSITE" id="PS50209">
    <property type="entry name" value="CARD"/>
    <property type="match status" value="1"/>
</dbReference>
<evidence type="ECO:0000313" key="5">
    <source>
        <dbReference type="EMBL" id="KEQ78120.1"/>
    </source>
</evidence>
<dbReference type="RefSeq" id="XP_013432147.1">
    <property type="nucleotide sequence ID" value="XM_013576693.1"/>
</dbReference>
<dbReference type="EMBL" id="KL584702">
    <property type="protein sequence ID" value="KEQ78120.1"/>
    <property type="molecule type" value="Genomic_DNA"/>
</dbReference>
<evidence type="ECO:0000259" key="4">
    <source>
        <dbReference type="PROSITE" id="PS50209"/>
    </source>
</evidence>